<evidence type="ECO:0008006" key="3">
    <source>
        <dbReference type="Google" id="ProtNLM"/>
    </source>
</evidence>
<keyword evidence="2" id="KW-1185">Reference proteome</keyword>
<sequence length="116" mass="13529">MNKNFNFRVVYSPLNKILSSILKDPIPNMNSWGIYRFPCQCGLIHTGQTNRVLKFHVEEHEAYVRKKETQKSSVAQHCWSENHTFNFSAAKIIQKTSSNGELDFLKAFHIQKIFLL</sequence>
<dbReference type="AlphaFoldDB" id="A0A087TQE1"/>
<evidence type="ECO:0000313" key="2">
    <source>
        <dbReference type="Proteomes" id="UP000054359"/>
    </source>
</evidence>
<feature type="non-terminal residue" evidence="1">
    <location>
        <position position="116"/>
    </location>
</feature>
<dbReference type="STRING" id="407821.A0A087TQE1"/>
<reference evidence="1 2" key="1">
    <citation type="submission" date="2013-11" db="EMBL/GenBank/DDBJ databases">
        <title>Genome sequencing of Stegodyphus mimosarum.</title>
        <authorList>
            <person name="Bechsgaard J."/>
        </authorList>
    </citation>
    <scope>NUCLEOTIDE SEQUENCE [LARGE SCALE GENOMIC DNA]</scope>
</reference>
<dbReference type="OrthoDB" id="6782675at2759"/>
<organism evidence="1 2">
    <name type="scientific">Stegodyphus mimosarum</name>
    <name type="common">African social velvet spider</name>
    <dbReference type="NCBI Taxonomy" id="407821"/>
    <lineage>
        <taxon>Eukaryota</taxon>
        <taxon>Metazoa</taxon>
        <taxon>Ecdysozoa</taxon>
        <taxon>Arthropoda</taxon>
        <taxon>Chelicerata</taxon>
        <taxon>Arachnida</taxon>
        <taxon>Araneae</taxon>
        <taxon>Araneomorphae</taxon>
        <taxon>Entelegynae</taxon>
        <taxon>Eresoidea</taxon>
        <taxon>Eresidae</taxon>
        <taxon>Stegodyphus</taxon>
    </lineage>
</organism>
<gene>
    <name evidence="1" type="ORF">X975_04937</name>
</gene>
<protein>
    <recommendedName>
        <fullName evidence="3">GIY-YIG domain-containing protein</fullName>
    </recommendedName>
</protein>
<accession>A0A087TQE1</accession>
<name>A0A087TQE1_STEMI</name>
<dbReference type="Proteomes" id="UP000054359">
    <property type="component" value="Unassembled WGS sequence"/>
</dbReference>
<evidence type="ECO:0000313" key="1">
    <source>
        <dbReference type="EMBL" id="KFM67330.1"/>
    </source>
</evidence>
<dbReference type="EMBL" id="KK116286">
    <property type="protein sequence ID" value="KFM67330.1"/>
    <property type="molecule type" value="Genomic_DNA"/>
</dbReference>
<proteinExistence type="predicted"/>